<dbReference type="InterPro" id="IPR014745">
    <property type="entry name" value="MHC_II_a/b_N"/>
</dbReference>
<dbReference type="GO" id="GO:0042613">
    <property type="term" value="C:MHC class II protein complex"/>
    <property type="evidence" value="ECO:0007669"/>
    <property type="project" value="InterPro"/>
</dbReference>
<evidence type="ECO:0000313" key="8">
    <source>
        <dbReference type="Ensembl" id="ENSMMDP00005014766.1"/>
    </source>
</evidence>
<dbReference type="InterPro" id="IPR003597">
    <property type="entry name" value="Ig_C1-set"/>
</dbReference>
<dbReference type="PANTHER" id="PTHR19944:SF99">
    <property type="entry name" value="HLA CLASS II HISTOCOMPATIBILITY ANTIGEN, DRB1 BETA CHAIN"/>
    <property type="match status" value="1"/>
</dbReference>
<dbReference type="Pfam" id="PF00969">
    <property type="entry name" value="MHC_II_beta"/>
    <property type="match status" value="1"/>
</dbReference>
<dbReference type="SUPFAM" id="SSF48726">
    <property type="entry name" value="Immunoglobulin"/>
    <property type="match status" value="1"/>
</dbReference>
<evidence type="ECO:0000256" key="3">
    <source>
        <dbReference type="ARBA" id="ARBA00022989"/>
    </source>
</evidence>
<keyword evidence="5" id="KW-0325">Glycoprotein</keyword>
<dbReference type="Ensembl" id="ENSMMDT00005015170.1">
    <property type="protein sequence ID" value="ENSMMDP00005014766.1"/>
    <property type="gene ID" value="ENSMMDG00005007556.1"/>
</dbReference>
<dbReference type="GO" id="GO:0006955">
    <property type="term" value="P:immune response"/>
    <property type="evidence" value="ECO:0007669"/>
    <property type="project" value="InterPro"/>
</dbReference>
<dbReference type="Proteomes" id="UP000472263">
    <property type="component" value="Chromosome 11"/>
</dbReference>
<dbReference type="InterPro" id="IPR036179">
    <property type="entry name" value="Ig-like_dom_sf"/>
</dbReference>
<dbReference type="InterPro" id="IPR050160">
    <property type="entry name" value="MHC/Immunoglobulin"/>
</dbReference>
<keyword evidence="4" id="KW-1015">Disulfide bond</keyword>
<feature type="transmembrane region" description="Helical" evidence="6">
    <location>
        <begin position="194"/>
        <end position="216"/>
    </location>
</feature>
<evidence type="ECO:0000256" key="2">
    <source>
        <dbReference type="ARBA" id="ARBA00022692"/>
    </source>
</evidence>
<reference evidence="8" key="1">
    <citation type="submission" date="2019-06" db="EMBL/GenBank/DDBJ databases">
        <authorList>
            <consortium name="Wellcome Sanger Institute Data Sharing"/>
        </authorList>
    </citation>
    <scope>NUCLEOTIDE SEQUENCE [LARGE SCALE GENOMIC DNA]</scope>
</reference>
<evidence type="ECO:0000313" key="9">
    <source>
        <dbReference type="Proteomes" id="UP000472263"/>
    </source>
</evidence>
<accession>A0A667XZQ7</accession>
<evidence type="ECO:0000256" key="1">
    <source>
        <dbReference type="ARBA" id="ARBA00004479"/>
    </source>
</evidence>
<keyword evidence="2 6" id="KW-0812">Transmembrane</keyword>
<sequence length="230" mass="26583">MFQNVVDCEHSREDLSDMVYLVQLVFNQKLLCCYDSRLKKYTGYGELGVRNAQRFNQDKRKMAARRAEVETTCKFNARFYNRTTVRKVPPSVSVFAPVQTRYGTRTMLECRVVDFYPQDITVTWLKSGSEVTEGVSSTDSLANGDWSYQVISYLEVVPRYGERVICHIEHSSLEEALNIPWDTSALDASLYKKAVGLIFFFQGVTVSAAGAFYYYWKKKQGFIALFPRWR</sequence>
<evidence type="ECO:0000259" key="7">
    <source>
        <dbReference type="PROSITE" id="PS50835"/>
    </source>
</evidence>
<keyword evidence="9" id="KW-1185">Reference proteome</keyword>
<evidence type="ECO:0000256" key="6">
    <source>
        <dbReference type="SAM" id="Phobius"/>
    </source>
</evidence>
<dbReference type="GO" id="GO:0019882">
    <property type="term" value="P:antigen processing and presentation"/>
    <property type="evidence" value="ECO:0007669"/>
    <property type="project" value="InterPro"/>
</dbReference>
<dbReference type="AlphaFoldDB" id="A0A667XZQ7"/>
<dbReference type="InterPro" id="IPR007110">
    <property type="entry name" value="Ig-like_dom"/>
</dbReference>
<dbReference type="Pfam" id="PF07654">
    <property type="entry name" value="C1-set"/>
    <property type="match status" value="1"/>
</dbReference>
<comment type="subcellular location">
    <subcellularLocation>
        <location evidence="1">Membrane</location>
        <topology evidence="1">Single-pass type I membrane protein</topology>
    </subcellularLocation>
</comment>
<keyword evidence="6" id="KW-0472">Membrane</keyword>
<protein>
    <recommendedName>
        <fullName evidence="7">Ig-like domain-containing protein</fullName>
    </recommendedName>
</protein>
<organism evidence="8 9">
    <name type="scientific">Myripristis murdjan</name>
    <name type="common">pinecone soldierfish</name>
    <dbReference type="NCBI Taxonomy" id="586833"/>
    <lineage>
        <taxon>Eukaryota</taxon>
        <taxon>Metazoa</taxon>
        <taxon>Chordata</taxon>
        <taxon>Craniata</taxon>
        <taxon>Vertebrata</taxon>
        <taxon>Euteleostomi</taxon>
        <taxon>Actinopterygii</taxon>
        <taxon>Neopterygii</taxon>
        <taxon>Teleostei</taxon>
        <taxon>Neoteleostei</taxon>
        <taxon>Acanthomorphata</taxon>
        <taxon>Holocentriformes</taxon>
        <taxon>Holocentridae</taxon>
        <taxon>Myripristis</taxon>
    </lineage>
</organism>
<dbReference type="Gene3D" id="2.60.40.10">
    <property type="entry name" value="Immunoglobulins"/>
    <property type="match status" value="1"/>
</dbReference>
<dbReference type="InterPro" id="IPR013783">
    <property type="entry name" value="Ig-like_fold"/>
</dbReference>
<reference evidence="8" key="3">
    <citation type="submission" date="2025-09" db="UniProtKB">
        <authorList>
            <consortium name="Ensembl"/>
        </authorList>
    </citation>
    <scope>IDENTIFICATION</scope>
</reference>
<dbReference type="PROSITE" id="PS50835">
    <property type="entry name" value="IG_LIKE"/>
    <property type="match status" value="1"/>
</dbReference>
<evidence type="ECO:0000256" key="4">
    <source>
        <dbReference type="ARBA" id="ARBA00023157"/>
    </source>
</evidence>
<name>A0A667XZQ7_9TELE</name>
<gene>
    <name evidence="8" type="primary">LOC115367955</name>
</gene>
<dbReference type="PANTHER" id="PTHR19944">
    <property type="entry name" value="MHC CLASS II-RELATED"/>
    <property type="match status" value="1"/>
</dbReference>
<dbReference type="InterPro" id="IPR011162">
    <property type="entry name" value="MHC_I/II-like_Ag-recog"/>
</dbReference>
<dbReference type="SMART" id="SM00921">
    <property type="entry name" value="MHC_II_beta"/>
    <property type="match status" value="1"/>
</dbReference>
<dbReference type="InterPro" id="IPR000353">
    <property type="entry name" value="MHC_II_b_N"/>
</dbReference>
<feature type="domain" description="Ig-like" evidence="7">
    <location>
        <begin position="90"/>
        <end position="178"/>
    </location>
</feature>
<evidence type="ECO:0000256" key="5">
    <source>
        <dbReference type="ARBA" id="ARBA00023180"/>
    </source>
</evidence>
<dbReference type="Gene3D" id="3.10.320.10">
    <property type="entry name" value="Class II Histocompatibility Antigen, M Beta Chain, Chain B, domain 1"/>
    <property type="match status" value="1"/>
</dbReference>
<dbReference type="SMART" id="SM00407">
    <property type="entry name" value="IGc1"/>
    <property type="match status" value="1"/>
</dbReference>
<keyword evidence="3 6" id="KW-1133">Transmembrane helix</keyword>
<proteinExistence type="predicted"/>
<dbReference type="GeneTree" id="ENSGT00950000183127"/>
<dbReference type="InParanoid" id="A0A667XZQ7"/>
<dbReference type="SUPFAM" id="SSF54452">
    <property type="entry name" value="MHC antigen-recognition domain"/>
    <property type="match status" value="1"/>
</dbReference>
<reference evidence="8" key="2">
    <citation type="submission" date="2025-08" db="UniProtKB">
        <authorList>
            <consortium name="Ensembl"/>
        </authorList>
    </citation>
    <scope>IDENTIFICATION</scope>
</reference>